<keyword evidence="2" id="KW-0489">Methyltransferase</keyword>
<dbReference type="SUPFAM" id="SSF53335">
    <property type="entry name" value="S-adenosyl-L-methionine-dependent methyltransferases"/>
    <property type="match status" value="1"/>
</dbReference>
<dbReference type="CDD" id="cd02440">
    <property type="entry name" value="AdoMet_MTases"/>
    <property type="match status" value="1"/>
</dbReference>
<dbReference type="GO" id="GO:0032259">
    <property type="term" value="P:methylation"/>
    <property type="evidence" value="ECO:0007669"/>
    <property type="project" value="UniProtKB-KW"/>
</dbReference>
<keyword evidence="2" id="KW-0808">Transferase</keyword>
<dbReference type="Gene3D" id="3.40.50.150">
    <property type="entry name" value="Vaccinia Virus protein VP39"/>
    <property type="match status" value="1"/>
</dbReference>
<dbReference type="RefSeq" id="WP_346749901.1">
    <property type="nucleotide sequence ID" value="NZ_JAUJEA010000001.1"/>
</dbReference>
<dbReference type="GO" id="GO:0008168">
    <property type="term" value="F:methyltransferase activity"/>
    <property type="evidence" value="ECO:0007669"/>
    <property type="project" value="UniProtKB-KW"/>
</dbReference>
<dbReference type="EC" id="2.1.1.-" evidence="2"/>
<feature type="domain" description="Methyltransferase type 11" evidence="1">
    <location>
        <begin position="42"/>
        <end position="129"/>
    </location>
</feature>
<organism evidence="2 3">
    <name type="scientific">Splendidivirga corallicola</name>
    <dbReference type="NCBI Taxonomy" id="3051826"/>
    <lineage>
        <taxon>Bacteria</taxon>
        <taxon>Pseudomonadati</taxon>
        <taxon>Bacteroidota</taxon>
        <taxon>Cytophagia</taxon>
        <taxon>Cytophagales</taxon>
        <taxon>Splendidivirgaceae</taxon>
        <taxon>Splendidivirga</taxon>
    </lineage>
</organism>
<protein>
    <submittedName>
        <fullName evidence="2">Class I SAM-dependent methyltransferase</fullName>
        <ecNumber evidence="2">2.1.1.-</ecNumber>
    </submittedName>
</protein>
<keyword evidence="3" id="KW-1185">Reference proteome</keyword>
<sequence>MTAFKDHFSDQSDIYAKYRPSYPKELFEYLASVSKQHNKVWDCGTGNGQAAIALAEYFKTVIATDPSVSQIKNAQPGNNITYHTWPAEKTDIDESSVDLITVAQAIHWFDFKAFYKEVKRVATKEAFLAVWTYSLIQIDPVIDKVISKLYSDILGNYWPKERRYVDEAYKTIPFPFIEIATPSLQIKKIWSKQDLLQYLMTWSSTQRYVKKHEQNPIAFIIDELNTYWNDKDEKQVYWDLHIRTGKIH</sequence>
<evidence type="ECO:0000259" key="1">
    <source>
        <dbReference type="Pfam" id="PF08241"/>
    </source>
</evidence>
<accession>A0ABT8KGM0</accession>
<dbReference type="Proteomes" id="UP001172082">
    <property type="component" value="Unassembled WGS sequence"/>
</dbReference>
<evidence type="ECO:0000313" key="3">
    <source>
        <dbReference type="Proteomes" id="UP001172082"/>
    </source>
</evidence>
<proteinExistence type="predicted"/>
<dbReference type="InterPro" id="IPR029063">
    <property type="entry name" value="SAM-dependent_MTases_sf"/>
</dbReference>
<evidence type="ECO:0000313" key="2">
    <source>
        <dbReference type="EMBL" id="MDN5199870.1"/>
    </source>
</evidence>
<gene>
    <name evidence="2" type="ORF">QQ008_00815</name>
</gene>
<dbReference type="Pfam" id="PF08241">
    <property type="entry name" value="Methyltransf_11"/>
    <property type="match status" value="1"/>
</dbReference>
<comment type="caution">
    <text evidence="2">The sequence shown here is derived from an EMBL/GenBank/DDBJ whole genome shotgun (WGS) entry which is preliminary data.</text>
</comment>
<dbReference type="EMBL" id="JAUJEA010000001">
    <property type="protein sequence ID" value="MDN5199870.1"/>
    <property type="molecule type" value="Genomic_DNA"/>
</dbReference>
<name>A0ABT8KGM0_9BACT</name>
<dbReference type="PANTHER" id="PTHR45180:SF1">
    <property type="entry name" value="OS01G0307686 PROTEIN"/>
    <property type="match status" value="1"/>
</dbReference>
<dbReference type="PANTHER" id="PTHR45180">
    <property type="entry name" value="OS01G0307686 PROTEIN"/>
    <property type="match status" value="1"/>
</dbReference>
<reference evidence="2" key="1">
    <citation type="submission" date="2023-06" db="EMBL/GenBank/DDBJ databases">
        <title>Genomic of Parafulvivirga corallium.</title>
        <authorList>
            <person name="Wang G."/>
        </authorList>
    </citation>
    <scope>NUCLEOTIDE SEQUENCE</scope>
    <source>
        <strain evidence="2">BMA10</strain>
    </source>
</reference>
<dbReference type="InterPro" id="IPR013216">
    <property type="entry name" value="Methyltransf_11"/>
</dbReference>